<dbReference type="AlphaFoldDB" id="A0AAE0J313"/>
<dbReference type="Proteomes" id="UP001286456">
    <property type="component" value="Unassembled WGS sequence"/>
</dbReference>
<reference evidence="2" key="2">
    <citation type="submission" date="2023-06" db="EMBL/GenBank/DDBJ databases">
        <authorList>
            <consortium name="Lawrence Berkeley National Laboratory"/>
            <person name="Haridas S."/>
            <person name="Hensen N."/>
            <person name="Bonometti L."/>
            <person name="Westerberg I."/>
            <person name="Brannstrom I.O."/>
            <person name="Guillou S."/>
            <person name="Cros-Aarteil S."/>
            <person name="Calhoun S."/>
            <person name="Kuo A."/>
            <person name="Mondo S."/>
            <person name="Pangilinan J."/>
            <person name="Riley R."/>
            <person name="Labutti K."/>
            <person name="Andreopoulos B."/>
            <person name="Lipzen A."/>
            <person name="Chen C."/>
            <person name="Yanf M."/>
            <person name="Daum C."/>
            <person name="Ng V."/>
            <person name="Clum A."/>
            <person name="Steindorff A."/>
            <person name="Ohm R."/>
            <person name="Martin F."/>
            <person name="Silar P."/>
            <person name="Natvig D."/>
            <person name="Lalanne C."/>
            <person name="Gautier V."/>
            <person name="Ament-Velasquez S.L."/>
            <person name="Kruys A."/>
            <person name="Hutchinson M.I."/>
            <person name="Powell A.J."/>
            <person name="Barry K."/>
            <person name="Miller A.N."/>
            <person name="Grigoriev I.V."/>
            <person name="Debuchy R."/>
            <person name="Gladieux P."/>
            <person name="Thoren M.H."/>
            <person name="Johannesson H."/>
        </authorList>
    </citation>
    <scope>NUCLEOTIDE SEQUENCE</scope>
    <source>
        <strain evidence="2">SMH4131-1</strain>
    </source>
</reference>
<keyword evidence="1" id="KW-0812">Transmembrane</keyword>
<accession>A0AAE0J313</accession>
<comment type="caution">
    <text evidence="2">The sequence shown here is derived from an EMBL/GenBank/DDBJ whole genome shotgun (WGS) entry which is preliminary data.</text>
</comment>
<feature type="transmembrane region" description="Helical" evidence="1">
    <location>
        <begin position="76"/>
        <end position="97"/>
    </location>
</feature>
<protein>
    <submittedName>
        <fullName evidence="2">Uncharacterized protein</fullName>
    </submittedName>
</protein>
<gene>
    <name evidence="2" type="ORF">B0T19DRAFT_12882</name>
</gene>
<evidence type="ECO:0000256" key="1">
    <source>
        <dbReference type="SAM" id="Phobius"/>
    </source>
</evidence>
<feature type="transmembrane region" description="Helical" evidence="1">
    <location>
        <begin position="51"/>
        <end position="70"/>
    </location>
</feature>
<evidence type="ECO:0000313" key="3">
    <source>
        <dbReference type="Proteomes" id="UP001286456"/>
    </source>
</evidence>
<proteinExistence type="predicted"/>
<feature type="transmembrane region" description="Helical" evidence="1">
    <location>
        <begin position="24"/>
        <end position="44"/>
    </location>
</feature>
<organism evidence="2 3">
    <name type="scientific">Cercophora scortea</name>
    <dbReference type="NCBI Taxonomy" id="314031"/>
    <lineage>
        <taxon>Eukaryota</taxon>
        <taxon>Fungi</taxon>
        <taxon>Dikarya</taxon>
        <taxon>Ascomycota</taxon>
        <taxon>Pezizomycotina</taxon>
        <taxon>Sordariomycetes</taxon>
        <taxon>Sordariomycetidae</taxon>
        <taxon>Sordariales</taxon>
        <taxon>Lasiosphaeriaceae</taxon>
        <taxon>Cercophora</taxon>
    </lineage>
</organism>
<keyword evidence="3" id="KW-1185">Reference proteome</keyword>
<sequence length="104" mass="11660">MGLFFLLLIMGTKGEHTRLYVLCFLCRFLFLNNSLVAVECLASLASRVLSCVRLGGWGGLVAYIPCVYWRGRRLLWGLEGCVWVGVGTFLLSVIVHLSEFRKSS</sequence>
<keyword evidence="1" id="KW-1133">Transmembrane helix</keyword>
<reference evidence="2" key="1">
    <citation type="journal article" date="2023" name="Mol. Phylogenet. Evol.">
        <title>Genome-scale phylogeny and comparative genomics of the fungal order Sordariales.</title>
        <authorList>
            <person name="Hensen N."/>
            <person name="Bonometti L."/>
            <person name="Westerberg I."/>
            <person name="Brannstrom I.O."/>
            <person name="Guillou S."/>
            <person name="Cros-Aarteil S."/>
            <person name="Calhoun S."/>
            <person name="Haridas S."/>
            <person name="Kuo A."/>
            <person name="Mondo S."/>
            <person name="Pangilinan J."/>
            <person name="Riley R."/>
            <person name="LaButti K."/>
            <person name="Andreopoulos B."/>
            <person name="Lipzen A."/>
            <person name="Chen C."/>
            <person name="Yan M."/>
            <person name="Daum C."/>
            <person name="Ng V."/>
            <person name="Clum A."/>
            <person name="Steindorff A."/>
            <person name="Ohm R.A."/>
            <person name="Martin F."/>
            <person name="Silar P."/>
            <person name="Natvig D.O."/>
            <person name="Lalanne C."/>
            <person name="Gautier V."/>
            <person name="Ament-Velasquez S.L."/>
            <person name="Kruys A."/>
            <person name="Hutchinson M.I."/>
            <person name="Powell A.J."/>
            <person name="Barry K."/>
            <person name="Miller A.N."/>
            <person name="Grigoriev I.V."/>
            <person name="Debuchy R."/>
            <person name="Gladieux P."/>
            <person name="Hiltunen Thoren M."/>
            <person name="Johannesson H."/>
        </authorList>
    </citation>
    <scope>NUCLEOTIDE SEQUENCE</scope>
    <source>
        <strain evidence="2">SMH4131-1</strain>
    </source>
</reference>
<dbReference type="EMBL" id="JAUEPO010000001">
    <property type="protein sequence ID" value="KAK3335590.1"/>
    <property type="molecule type" value="Genomic_DNA"/>
</dbReference>
<name>A0AAE0J313_9PEZI</name>
<evidence type="ECO:0000313" key="2">
    <source>
        <dbReference type="EMBL" id="KAK3335590.1"/>
    </source>
</evidence>
<keyword evidence="1" id="KW-0472">Membrane</keyword>